<dbReference type="Pfam" id="PF09699">
    <property type="entry name" value="Paired_CXXCH_1"/>
    <property type="match status" value="1"/>
</dbReference>
<dbReference type="CDD" id="cd00063">
    <property type="entry name" value="FN3"/>
    <property type="match status" value="1"/>
</dbReference>
<keyword evidence="2" id="KW-0732">Signal</keyword>
<dbReference type="InterPro" id="IPR036280">
    <property type="entry name" value="Multihaem_cyt_sf"/>
</dbReference>
<dbReference type="NCBIfam" id="TIGR01905">
    <property type="entry name" value="paired_CXXCH_1"/>
    <property type="match status" value="1"/>
</dbReference>
<dbReference type="AlphaFoldDB" id="A0A0B5FT71"/>
<dbReference type="GO" id="GO:0003993">
    <property type="term" value="F:acid phosphatase activity"/>
    <property type="evidence" value="ECO:0007669"/>
    <property type="project" value="InterPro"/>
</dbReference>
<name>A0A0B5FT71_9BACT</name>
<accession>A0A0B5FT71</accession>
<evidence type="ECO:0000256" key="2">
    <source>
        <dbReference type="SAM" id="SignalP"/>
    </source>
</evidence>
<dbReference type="Gene3D" id="2.60.40.10">
    <property type="entry name" value="Immunoglobulins"/>
    <property type="match status" value="1"/>
</dbReference>
<dbReference type="Gene3D" id="3.90.10.10">
    <property type="entry name" value="Cytochrome C3"/>
    <property type="match status" value="1"/>
</dbReference>
<dbReference type="Proteomes" id="UP000035036">
    <property type="component" value="Chromosome"/>
</dbReference>
<dbReference type="SUPFAM" id="SSF48695">
    <property type="entry name" value="Multiheme cytochromes"/>
    <property type="match status" value="1"/>
</dbReference>
<dbReference type="InterPro" id="IPR008963">
    <property type="entry name" value="Purple_acid_Pase-like_N"/>
</dbReference>
<keyword evidence="5" id="KW-1185">Reference proteome</keyword>
<dbReference type="HOGENOM" id="CLU_699663_0_0_7"/>
<feature type="chain" id="PRO_5002102113" description="Fibronectin type-III domain-containing protein" evidence="2">
    <location>
        <begin position="31"/>
        <end position="399"/>
    </location>
</feature>
<gene>
    <name evidence="4" type="ORF">GSUB_13450</name>
</gene>
<feature type="domain" description="Fibronectin type-III" evidence="3">
    <location>
        <begin position="153"/>
        <end position="232"/>
    </location>
</feature>
<organism evidence="4 5">
    <name type="scientific">Geoalkalibacter subterraneus</name>
    <dbReference type="NCBI Taxonomy" id="483547"/>
    <lineage>
        <taxon>Bacteria</taxon>
        <taxon>Pseudomonadati</taxon>
        <taxon>Thermodesulfobacteriota</taxon>
        <taxon>Desulfuromonadia</taxon>
        <taxon>Desulfuromonadales</taxon>
        <taxon>Geoalkalibacteraceae</taxon>
        <taxon>Geoalkalibacter</taxon>
    </lineage>
</organism>
<dbReference type="SUPFAM" id="SSF49363">
    <property type="entry name" value="Purple acid phosphatase, N-terminal domain"/>
    <property type="match status" value="1"/>
</dbReference>
<dbReference type="InterPro" id="IPR003961">
    <property type="entry name" value="FN3_dom"/>
</dbReference>
<feature type="compositionally biased region" description="Polar residues" evidence="1">
    <location>
        <begin position="305"/>
        <end position="320"/>
    </location>
</feature>
<reference evidence="4 5" key="1">
    <citation type="journal article" date="2015" name="Genome Announc.">
        <title>Genomes of Geoalkalibacter ferrihydriticus Z-0531T and Geoalkalibacter subterraneus Red1T, Two Haloalkaliphilic Metal-Reducing Deltaproteobacteria.</title>
        <authorList>
            <person name="Badalamenti J.P."/>
            <person name="Krajmalnik-Brown R."/>
            <person name="Torres C.I."/>
            <person name="Bond D.R."/>
        </authorList>
    </citation>
    <scope>NUCLEOTIDE SEQUENCE [LARGE SCALE GENOMIC DNA]</scope>
    <source>
        <strain evidence="4 5">Red1</strain>
    </source>
</reference>
<dbReference type="InterPro" id="IPR013783">
    <property type="entry name" value="Ig-like_fold"/>
</dbReference>
<evidence type="ECO:0000313" key="4">
    <source>
        <dbReference type="EMBL" id="AJF07365.1"/>
    </source>
</evidence>
<evidence type="ECO:0000313" key="5">
    <source>
        <dbReference type="Proteomes" id="UP000035036"/>
    </source>
</evidence>
<sequence>MMKGSKILKAAVQILAIAFFALAAPMAASAAPSNPGESCVSCHQALVDKGRGQRYVHAPFLENNCTACHIEGAAVSSANAEAVDNTDAGSEDNVRWLELPFHQAQEHWIQLDEELSGSTLWVKTKGSGYRPPIEKISLPPLSSLPRLNNDLPPPQLSEIEVADIRKAMTVSVTLSWKTDEFSDSEVHFGREELNSSKRAPTLTRKHEVTLVGLDPGKTYQYQVVSRDVHGNIARSAILEFDTRRNLIASGSGNADLPQTPQTEPGWHLYRIGESSSYLLAYTAQQPVTLDIGTTAPSPSLLAEETASSSGSTNGHPTLKTSHDTNISICRDCHQEIRETYSHPVNVLPPADMEIPQEYELMPDGRISCMSCHSAHGSAFRYRLVKSGKADLCRGCHRNY</sequence>
<evidence type="ECO:0000256" key="1">
    <source>
        <dbReference type="SAM" id="MobiDB-lite"/>
    </source>
</evidence>
<proteinExistence type="predicted"/>
<dbReference type="KEGG" id="gsb:GSUB_13450"/>
<dbReference type="SMART" id="SM00060">
    <property type="entry name" value="FN3"/>
    <property type="match status" value="1"/>
</dbReference>
<protein>
    <recommendedName>
        <fullName evidence="3">Fibronectin type-III domain-containing protein</fullName>
    </recommendedName>
</protein>
<dbReference type="GO" id="GO:0046872">
    <property type="term" value="F:metal ion binding"/>
    <property type="evidence" value="ECO:0007669"/>
    <property type="project" value="InterPro"/>
</dbReference>
<dbReference type="STRING" id="483547.GSUB_13450"/>
<feature type="region of interest" description="Disordered" evidence="1">
    <location>
        <begin position="300"/>
        <end position="320"/>
    </location>
</feature>
<evidence type="ECO:0000259" key="3">
    <source>
        <dbReference type="SMART" id="SM00060"/>
    </source>
</evidence>
<dbReference type="InterPro" id="IPR010177">
    <property type="entry name" value="Paired_CXXCH_1"/>
</dbReference>
<dbReference type="EMBL" id="CP010311">
    <property type="protein sequence ID" value="AJF07365.1"/>
    <property type="molecule type" value="Genomic_DNA"/>
</dbReference>
<feature type="signal peptide" evidence="2">
    <location>
        <begin position="1"/>
        <end position="30"/>
    </location>
</feature>